<dbReference type="PROSITE" id="PS50261">
    <property type="entry name" value="G_PROTEIN_RECEP_F2_4"/>
    <property type="match status" value="1"/>
</dbReference>
<accession>A0A8U0W8C1</accession>
<dbReference type="InterPro" id="IPR017981">
    <property type="entry name" value="GPCR_2-like_7TM"/>
</dbReference>
<proteinExistence type="inferred from homology"/>
<keyword evidence="12" id="KW-0807">Transducer</keyword>
<keyword evidence="11" id="KW-0325">Glycoprotein</keyword>
<comment type="subcellular location">
    <subcellularLocation>
        <location evidence="1">Cell membrane</location>
        <topology evidence="1">Multi-pass membrane protein</topology>
    </subcellularLocation>
</comment>
<evidence type="ECO:0000256" key="1">
    <source>
        <dbReference type="ARBA" id="ARBA00004651"/>
    </source>
</evidence>
<evidence type="ECO:0000256" key="13">
    <source>
        <dbReference type="SAM" id="Phobius"/>
    </source>
</evidence>
<evidence type="ECO:0000313" key="16">
    <source>
        <dbReference type="Proteomes" id="UP000092443"/>
    </source>
</evidence>
<sequence length="492" mass="57041">MLLLLIGVILKVSRSCAVDIANCPYEETVNLSNYASQANGSIFYQNIEITKAWQGYYDYEQYFNGVNVNVAMHLRGCVCKFKKCIKLCCQRSELINGNGQCITNIGANSSHSSDFIIITQTNGEFKKVDIFNHFIWQMGRPCNRVAQFHSTAQSNWSLLENGTLKVRRIEQSMYYTTRDYCLSQVYDVHDNEYTYEPFSCLILNPSWDVFIKKYAMLISIIFFIPTILIYLSFKELHGNLGGKLLISYLISLTMSYSVICYINFTTGAISPPACLILGYAGYFFVRAAFFWLSILSFDIWRNIKENLQTGIKSHNKLYWLYSLSVWGAGLLCTMLTALAEWSEIDNCWKPGIGTKHCWLDVSKWSASIYFYIPNMIIFLFNVIIFFNIISKINHLNRNLTAFCAKRRSQRDNALLILRLFLIMGVSWLLDIISYLLRDYVAAHYLFYLADFFNAILGFFIFILFIIKRRVFQLFQQRLSDQGTSTHFSRSNR</sequence>
<dbReference type="AlphaFoldDB" id="A0A8U0W8C1"/>
<dbReference type="KEGG" id="gfs:119632448"/>
<dbReference type="Pfam" id="PF00002">
    <property type="entry name" value="7tm_2"/>
    <property type="match status" value="1"/>
</dbReference>
<dbReference type="GO" id="GO:0007166">
    <property type="term" value="P:cell surface receptor signaling pathway"/>
    <property type="evidence" value="ECO:0007669"/>
    <property type="project" value="InterPro"/>
</dbReference>
<evidence type="ECO:0000256" key="3">
    <source>
        <dbReference type="ARBA" id="ARBA00022475"/>
    </source>
</evidence>
<dbReference type="InterPro" id="IPR051384">
    <property type="entry name" value="Mth_GPCR"/>
</dbReference>
<feature type="chain" id="PRO_5035754836" evidence="14">
    <location>
        <begin position="18"/>
        <end position="492"/>
    </location>
</feature>
<organism evidence="16 17">
    <name type="scientific">Glossina fuscipes</name>
    <dbReference type="NCBI Taxonomy" id="7396"/>
    <lineage>
        <taxon>Eukaryota</taxon>
        <taxon>Metazoa</taxon>
        <taxon>Ecdysozoa</taxon>
        <taxon>Arthropoda</taxon>
        <taxon>Hexapoda</taxon>
        <taxon>Insecta</taxon>
        <taxon>Pterygota</taxon>
        <taxon>Neoptera</taxon>
        <taxon>Endopterygota</taxon>
        <taxon>Diptera</taxon>
        <taxon>Brachycera</taxon>
        <taxon>Muscomorpha</taxon>
        <taxon>Hippoboscoidea</taxon>
        <taxon>Glossinidae</taxon>
        <taxon>Glossina</taxon>
    </lineage>
</organism>
<feature type="domain" description="G-protein coupled receptors family 2 profile 2" evidence="15">
    <location>
        <begin position="208"/>
        <end position="468"/>
    </location>
</feature>
<protein>
    <submittedName>
        <fullName evidence="17">G-protein coupled receptor Mth2-like</fullName>
    </submittedName>
</protein>
<keyword evidence="10" id="KW-0675">Receptor</keyword>
<dbReference type="GeneID" id="119632448"/>
<dbReference type="SUPFAM" id="SSF63877">
    <property type="entry name" value="Methuselah ectodomain"/>
    <property type="match status" value="1"/>
</dbReference>
<dbReference type="RefSeq" id="XP_037881289.1">
    <property type="nucleotide sequence ID" value="XM_038025361.1"/>
</dbReference>
<evidence type="ECO:0000256" key="8">
    <source>
        <dbReference type="ARBA" id="ARBA00023136"/>
    </source>
</evidence>
<feature type="transmembrane region" description="Helical" evidence="13">
    <location>
        <begin position="214"/>
        <end position="233"/>
    </location>
</feature>
<evidence type="ECO:0000256" key="12">
    <source>
        <dbReference type="ARBA" id="ARBA00023224"/>
    </source>
</evidence>
<dbReference type="CDD" id="cd15039">
    <property type="entry name" value="7tmB3_Methuselah-like"/>
    <property type="match status" value="1"/>
</dbReference>
<dbReference type="Gene3D" id="2.170.180.11">
    <property type="entry name" value="Methuselah ectodomain, domain 2"/>
    <property type="match status" value="1"/>
</dbReference>
<feature type="transmembrane region" description="Helical" evidence="13">
    <location>
        <begin position="442"/>
        <end position="466"/>
    </location>
</feature>
<feature type="transmembrane region" description="Helical" evidence="13">
    <location>
        <begin position="368"/>
        <end position="389"/>
    </location>
</feature>
<evidence type="ECO:0000256" key="2">
    <source>
        <dbReference type="ARBA" id="ARBA00008979"/>
    </source>
</evidence>
<dbReference type="InterPro" id="IPR000832">
    <property type="entry name" value="GPCR_2_secretin-like"/>
</dbReference>
<keyword evidence="3" id="KW-1003">Cell membrane</keyword>
<gene>
    <name evidence="17" type="primary">LOC119632448</name>
</gene>
<evidence type="ECO:0000256" key="4">
    <source>
        <dbReference type="ARBA" id="ARBA00022692"/>
    </source>
</evidence>
<feature type="transmembrane region" description="Helical" evidence="13">
    <location>
        <begin position="415"/>
        <end position="436"/>
    </location>
</feature>
<dbReference type="PANTHER" id="PTHR47154">
    <property type="entry name" value="G-PROTEIN COUPLED RECEPTOR MTH-RELATED"/>
    <property type="match status" value="1"/>
</dbReference>
<keyword evidence="5 14" id="KW-0732">Signal</keyword>
<keyword evidence="8 13" id="KW-0472">Membrane</keyword>
<dbReference type="InterPro" id="IPR023311">
    <property type="entry name" value="Methusela_ecto_dom_2"/>
</dbReference>
<evidence type="ECO:0000256" key="7">
    <source>
        <dbReference type="ARBA" id="ARBA00023040"/>
    </source>
</evidence>
<dbReference type="PANTHER" id="PTHR47154:SF2">
    <property type="entry name" value="G-PROTEIN COUPLED RECEPTOR MTH-RELATED"/>
    <property type="match status" value="1"/>
</dbReference>
<feature type="transmembrane region" description="Helical" evidence="13">
    <location>
        <begin position="245"/>
        <end position="264"/>
    </location>
</feature>
<dbReference type="SUPFAM" id="SSF81321">
    <property type="entry name" value="Family A G protein-coupled receptor-like"/>
    <property type="match status" value="1"/>
</dbReference>
<keyword evidence="9" id="KW-1015">Disulfide bond</keyword>
<dbReference type="Proteomes" id="UP000092443">
    <property type="component" value="Unplaced"/>
</dbReference>
<dbReference type="Pfam" id="PF06652">
    <property type="entry name" value="Methuselah_N"/>
    <property type="match status" value="1"/>
</dbReference>
<reference evidence="17" key="1">
    <citation type="submission" date="2025-08" db="UniProtKB">
        <authorList>
            <consortium name="RefSeq"/>
        </authorList>
    </citation>
    <scope>IDENTIFICATION</scope>
    <source>
        <tissue evidence="17">Whole body pupa</tissue>
    </source>
</reference>
<keyword evidence="7" id="KW-0297">G-protein coupled receptor</keyword>
<dbReference type="InterPro" id="IPR044860">
    <property type="entry name" value="Methusela_ecto_dom_1"/>
</dbReference>
<evidence type="ECO:0000256" key="9">
    <source>
        <dbReference type="ARBA" id="ARBA00023157"/>
    </source>
</evidence>
<evidence type="ECO:0000256" key="5">
    <source>
        <dbReference type="ARBA" id="ARBA00022729"/>
    </source>
</evidence>
<dbReference type="GO" id="GO:0008528">
    <property type="term" value="F:G protein-coupled peptide receptor activity"/>
    <property type="evidence" value="ECO:0007669"/>
    <property type="project" value="TreeGrafter"/>
</dbReference>
<dbReference type="Gene3D" id="1.20.1070.10">
    <property type="entry name" value="Rhodopsin 7-helix transmembrane proteins"/>
    <property type="match status" value="1"/>
</dbReference>
<evidence type="ECO:0000259" key="15">
    <source>
        <dbReference type="PROSITE" id="PS50261"/>
    </source>
</evidence>
<evidence type="ECO:0000256" key="11">
    <source>
        <dbReference type="ARBA" id="ARBA00023180"/>
    </source>
</evidence>
<evidence type="ECO:0000256" key="10">
    <source>
        <dbReference type="ARBA" id="ARBA00023170"/>
    </source>
</evidence>
<dbReference type="GO" id="GO:0005886">
    <property type="term" value="C:plasma membrane"/>
    <property type="evidence" value="ECO:0007669"/>
    <property type="project" value="UniProtKB-SubCell"/>
</dbReference>
<comment type="similarity">
    <text evidence="2">Belongs to the G-protein coupled receptor 2 family. Mth subfamily.</text>
</comment>
<keyword evidence="6 13" id="KW-1133">Transmembrane helix</keyword>
<dbReference type="Gene3D" id="2.30.160.11">
    <property type="match status" value="1"/>
</dbReference>
<feature type="signal peptide" evidence="14">
    <location>
        <begin position="1"/>
        <end position="17"/>
    </location>
</feature>
<evidence type="ECO:0000256" key="6">
    <source>
        <dbReference type="ARBA" id="ARBA00022989"/>
    </source>
</evidence>
<feature type="transmembrane region" description="Helical" evidence="13">
    <location>
        <begin position="276"/>
        <end position="297"/>
    </location>
</feature>
<dbReference type="InterPro" id="IPR010596">
    <property type="entry name" value="Methuselah_N_dom"/>
</dbReference>
<name>A0A8U0W8C1_9MUSC</name>
<dbReference type="InterPro" id="IPR036272">
    <property type="entry name" value="Methuselah_N_sf"/>
</dbReference>
<evidence type="ECO:0000256" key="14">
    <source>
        <dbReference type="SAM" id="SignalP"/>
    </source>
</evidence>
<keyword evidence="16" id="KW-1185">Reference proteome</keyword>
<keyword evidence="4 13" id="KW-0812">Transmembrane</keyword>
<evidence type="ECO:0000313" key="17">
    <source>
        <dbReference type="RefSeq" id="XP_037881289.1"/>
    </source>
</evidence>
<feature type="transmembrane region" description="Helical" evidence="13">
    <location>
        <begin position="318"/>
        <end position="339"/>
    </location>
</feature>